<accession>A0A9E8YYT2</accession>
<proteinExistence type="predicted"/>
<evidence type="ECO:0000256" key="1">
    <source>
        <dbReference type="SAM" id="MobiDB-lite"/>
    </source>
</evidence>
<reference evidence="2" key="1">
    <citation type="submission" date="2021-12" db="EMBL/GenBank/DDBJ databases">
        <title>Lineage-specific microbe-virus interactions reveal viral roles in promoting carbon loss from peatlands along a natural permafrost thaw gradient.</title>
        <authorList>
            <person name="Trubl G."/>
            <person name="Roux S."/>
            <person name="Borton M.A."/>
            <person name="Varsani A."/>
            <person name="Li Y.-F."/>
            <person name="Sun C."/>
            <person name="Shaffer M."/>
            <person name="Jang H.B."/>
            <person name="Woodcroft B.J."/>
            <person name="Tyson G.W."/>
            <person name="Wrighton K."/>
            <person name="Saleska S."/>
            <person name="Eloe-Fadrosh E.A."/>
            <person name="Sullivan M.B."/>
            <person name="Rich V.I."/>
        </authorList>
    </citation>
    <scope>NUCLEOTIDE SEQUENCE</scope>
</reference>
<dbReference type="EMBL" id="OM419062">
    <property type="protein sequence ID" value="WAK78033.1"/>
    <property type="molecule type" value="Genomic_DNA"/>
</dbReference>
<sequence length="274" mass="29741">MKKNRAIRRTGNYKKKGVAKSKRTWKSRQRGKKAPAAFRRNFEKCQPVHFCDIQYPPQNIPTWGAGSFETTSPLMFDAEQTFISNVVQQKTLSGVAVAYSSSNAINNAQNGKNVILGFQVRATLFGNGAVPAVSDYTLRETCVSPRDAGAWIASVENAASNAIPAFIQPFTPYGACKVIVDKYHVIGTGNGGTGGSNLGISSAKILKRYFKMHCVIQDQWSSGSTIPSATAAILPNLSYNGKGNKIWTIGADTDVVAAVQITMNIRLFWKNLGI</sequence>
<protein>
    <submittedName>
        <fullName evidence="2">Capsid protein</fullName>
    </submittedName>
</protein>
<dbReference type="Proteomes" id="UP001180981">
    <property type="component" value="Segment"/>
</dbReference>
<evidence type="ECO:0000313" key="2">
    <source>
        <dbReference type="EMBL" id="WAK78033.1"/>
    </source>
</evidence>
<organism evidence="2">
    <name type="scientific">Miresoil virus 429</name>
    <dbReference type="NCBI Taxonomy" id="2911461"/>
    <lineage>
        <taxon>Viruses</taxon>
        <taxon>Miresoil_virus_gcode6_group</taxon>
    </lineage>
</organism>
<name>A0A9E8YYT2_9VIRU</name>
<feature type="region of interest" description="Disordered" evidence="1">
    <location>
        <begin position="1"/>
        <end position="33"/>
    </location>
</feature>